<accession>A0A2P2IU59</accession>
<reference evidence="1" key="1">
    <citation type="submission" date="2018-02" db="EMBL/GenBank/DDBJ databases">
        <title>Rhizophora mucronata_Transcriptome.</title>
        <authorList>
            <person name="Meera S.P."/>
            <person name="Sreeshan A."/>
            <person name="Augustine A."/>
        </authorList>
    </citation>
    <scope>NUCLEOTIDE SEQUENCE</scope>
    <source>
        <tissue evidence="1">Leaf</tissue>
    </source>
</reference>
<sequence length="22" mass="2691">MDVWTRRSNPLGLWSRFQLITN</sequence>
<dbReference type="AlphaFoldDB" id="A0A2P2IU59"/>
<protein>
    <submittedName>
        <fullName evidence="1">Uncharacterized protein</fullName>
    </submittedName>
</protein>
<name>A0A2P2IU59_RHIMU</name>
<evidence type="ECO:0000313" key="1">
    <source>
        <dbReference type="EMBL" id="MBW84727.1"/>
    </source>
</evidence>
<organism evidence="1">
    <name type="scientific">Rhizophora mucronata</name>
    <name type="common">Asiatic mangrove</name>
    <dbReference type="NCBI Taxonomy" id="61149"/>
    <lineage>
        <taxon>Eukaryota</taxon>
        <taxon>Viridiplantae</taxon>
        <taxon>Streptophyta</taxon>
        <taxon>Embryophyta</taxon>
        <taxon>Tracheophyta</taxon>
        <taxon>Spermatophyta</taxon>
        <taxon>Magnoliopsida</taxon>
        <taxon>eudicotyledons</taxon>
        <taxon>Gunneridae</taxon>
        <taxon>Pentapetalae</taxon>
        <taxon>rosids</taxon>
        <taxon>fabids</taxon>
        <taxon>Malpighiales</taxon>
        <taxon>Rhizophoraceae</taxon>
        <taxon>Rhizophora</taxon>
    </lineage>
</organism>
<dbReference type="EMBL" id="GGEC01004244">
    <property type="protein sequence ID" value="MBW84727.1"/>
    <property type="molecule type" value="Transcribed_RNA"/>
</dbReference>
<proteinExistence type="predicted"/>